<sequence>MVTAIAGAVRTGLKRAAVWRVSPGNWGRASNPRVHVTFGTRAAGIRWHDARRFIDAATRGHDTTCSPPEDRWSDTMQAPEHRRPYSKHSGGIPVSIDRLRLMPRALVAAAVVSLTAAGAAHATENSQVRALLGAPSYEISTPQFPGLYAQFWYQHYEADKLRDADGKTPTQALTIPGVGSLPLTVNGSIKADVFVPRLTWVTEKIVMEGRLGFSAAFPMVRQTNDFTLTTVLPAGVPANVAAAVNQQLAAAGGALSGKRSGLADPELAAYLDWQQDESRVALGVAFNPPMGSYDADRPVNPGAGKYWTFKPLLVASRVWENGFAVGLRATYSFNTRNDDTGVRSGQYLHADWSGTYQLNDQWKFGVQGYVLKQFTADRGGDAGANKVQALSAGPLVAYLAESGDWGVDFKVMKEFSVRNRPEGTVTWLRLNYRLN</sequence>
<dbReference type="Pfam" id="PF13557">
    <property type="entry name" value="Phenol_MetA_deg"/>
    <property type="match status" value="1"/>
</dbReference>
<name>A0A2G9CFT1_9BURK</name>
<organism evidence="2 3">
    <name type="scientific">Roseateles chitinivorans</name>
    <dbReference type="NCBI Taxonomy" id="2917965"/>
    <lineage>
        <taxon>Bacteria</taxon>
        <taxon>Pseudomonadati</taxon>
        <taxon>Pseudomonadota</taxon>
        <taxon>Betaproteobacteria</taxon>
        <taxon>Burkholderiales</taxon>
        <taxon>Sphaerotilaceae</taxon>
        <taxon>Roseateles</taxon>
    </lineage>
</organism>
<evidence type="ECO:0000313" key="3">
    <source>
        <dbReference type="Proteomes" id="UP000231501"/>
    </source>
</evidence>
<evidence type="ECO:0000256" key="1">
    <source>
        <dbReference type="SAM" id="MobiDB-lite"/>
    </source>
</evidence>
<evidence type="ECO:0000313" key="2">
    <source>
        <dbReference type="EMBL" id="PIM54484.1"/>
    </source>
</evidence>
<feature type="compositionally biased region" description="Basic and acidic residues" evidence="1">
    <location>
        <begin position="59"/>
        <end position="83"/>
    </location>
</feature>
<dbReference type="EMBL" id="PEOG01000009">
    <property type="protein sequence ID" value="PIM54484.1"/>
    <property type="molecule type" value="Genomic_DNA"/>
</dbReference>
<evidence type="ECO:0008006" key="4">
    <source>
        <dbReference type="Google" id="ProtNLM"/>
    </source>
</evidence>
<proteinExistence type="predicted"/>
<reference evidence="2 3" key="1">
    <citation type="submission" date="2017-11" db="EMBL/GenBank/DDBJ databases">
        <title>Draft genome sequence of Mitsuaria sp. HWN-4.</title>
        <authorList>
            <person name="Gundlapally S.R."/>
        </authorList>
    </citation>
    <scope>NUCLEOTIDE SEQUENCE [LARGE SCALE GENOMIC DNA]</scope>
    <source>
        <strain evidence="2 3">HWN-4</strain>
    </source>
</reference>
<protein>
    <recommendedName>
        <fullName evidence="4">Phenol degradation protein meta</fullName>
    </recommendedName>
</protein>
<feature type="region of interest" description="Disordered" evidence="1">
    <location>
        <begin position="59"/>
        <end position="89"/>
    </location>
</feature>
<gene>
    <name evidence="2" type="ORF">CS062_03605</name>
</gene>
<comment type="caution">
    <text evidence="2">The sequence shown here is derived from an EMBL/GenBank/DDBJ whole genome shotgun (WGS) entry which is preliminary data.</text>
</comment>
<keyword evidence="3" id="KW-1185">Reference proteome</keyword>
<dbReference type="InterPro" id="IPR025737">
    <property type="entry name" value="FApF"/>
</dbReference>
<dbReference type="Proteomes" id="UP000231501">
    <property type="component" value="Unassembled WGS sequence"/>
</dbReference>
<dbReference type="AlphaFoldDB" id="A0A2G9CFT1"/>
<accession>A0A2G9CFT1</accession>